<dbReference type="EnsemblMetazoa" id="Aqu2.1.44617_001">
    <property type="protein sequence ID" value="Aqu2.1.44617_001"/>
    <property type="gene ID" value="Aqu2.1.44617"/>
</dbReference>
<sequence>MHKILLKETGALRDDMLPHRDEVFEELRKADDSIVSQGDVGGMTIELLQLLFQAFSVCTKRLLADHLPGGKFYSVVDDNQMVSETASVPTTNVSPESNFAILDRFLRKKPNANMIALETMILYSYNQSSIWLEKMMNEDREKLFQAARSVAPVI</sequence>
<dbReference type="InParanoid" id="A0A1X7VWA7"/>
<organism evidence="1">
    <name type="scientific">Amphimedon queenslandica</name>
    <name type="common">Sponge</name>
    <dbReference type="NCBI Taxonomy" id="400682"/>
    <lineage>
        <taxon>Eukaryota</taxon>
        <taxon>Metazoa</taxon>
        <taxon>Porifera</taxon>
        <taxon>Demospongiae</taxon>
        <taxon>Heteroscleromorpha</taxon>
        <taxon>Haplosclerida</taxon>
        <taxon>Niphatidae</taxon>
        <taxon>Amphimedon</taxon>
    </lineage>
</organism>
<proteinExistence type="predicted"/>
<protein>
    <submittedName>
        <fullName evidence="1">Uncharacterized protein</fullName>
    </submittedName>
</protein>
<name>A0A1X7VWA7_AMPQE</name>
<reference evidence="1" key="1">
    <citation type="submission" date="2017-05" db="UniProtKB">
        <authorList>
            <consortium name="EnsemblMetazoa"/>
        </authorList>
    </citation>
    <scope>IDENTIFICATION</scope>
</reference>
<dbReference type="AlphaFoldDB" id="A0A1X7VWA7"/>
<evidence type="ECO:0000313" key="1">
    <source>
        <dbReference type="EnsemblMetazoa" id="Aqu2.1.44617_001"/>
    </source>
</evidence>
<accession>A0A1X7VWA7</accession>